<dbReference type="PANTHER" id="PTHR11085:SF10">
    <property type="entry name" value="NAD-DEPENDENT PROTEIN DEACYLASE SIRTUIN-5, MITOCHONDRIAL-RELATED"/>
    <property type="match status" value="1"/>
</dbReference>
<dbReference type="CDD" id="cd01407">
    <property type="entry name" value="SIR2-fam"/>
    <property type="match status" value="1"/>
</dbReference>
<dbReference type="AlphaFoldDB" id="W4Q2L5"/>
<dbReference type="InterPro" id="IPR026590">
    <property type="entry name" value="Ssirtuin_cat_dom"/>
</dbReference>
<dbReference type="EMBL" id="BAUT01000016">
    <property type="protein sequence ID" value="GAE25948.1"/>
    <property type="molecule type" value="Genomic_DNA"/>
</dbReference>
<keyword evidence="4" id="KW-0479">Metal-binding</keyword>
<dbReference type="InterPro" id="IPR003000">
    <property type="entry name" value="Sirtuin"/>
</dbReference>
<feature type="domain" description="Deacetylase sirtuin-type" evidence="5">
    <location>
        <begin position="3"/>
        <end position="242"/>
    </location>
</feature>
<feature type="binding site" evidence="4">
    <location>
        <position position="153"/>
    </location>
    <ligand>
        <name>Zn(2+)</name>
        <dbReference type="ChEBI" id="CHEBI:29105"/>
    </ligand>
</feature>
<dbReference type="OrthoDB" id="9800582at2"/>
<organism evidence="6 7">
    <name type="scientific">Halalkalibacter wakoensis JCM 9140</name>
    <dbReference type="NCBI Taxonomy" id="1236970"/>
    <lineage>
        <taxon>Bacteria</taxon>
        <taxon>Bacillati</taxon>
        <taxon>Bacillota</taxon>
        <taxon>Bacilli</taxon>
        <taxon>Bacillales</taxon>
        <taxon>Bacillaceae</taxon>
        <taxon>Halalkalibacter</taxon>
    </lineage>
</organism>
<dbReference type="Pfam" id="PF02146">
    <property type="entry name" value="SIR2"/>
    <property type="match status" value="1"/>
</dbReference>
<evidence type="ECO:0000256" key="1">
    <source>
        <dbReference type="ARBA" id="ARBA00012928"/>
    </source>
</evidence>
<dbReference type="GO" id="GO:0070403">
    <property type="term" value="F:NAD+ binding"/>
    <property type="evidence" value="ECO:0007669"/>
    <property type="project" value="InterPro"/>
</dbReference>
<dbReference type="InterPro" id="IPR026591">
    <property type="entry name" value="Sirtuin_cat_small_dom_sf"/>
</dbReference>
<feature type="binding site" evidence="4">
    <location>
        <position position="132"/>
    </location>
    <ligand>
        <name>Zn(2+)</name>
        <dbReference type="ChEBI" id="CHEBI:29105"/>
    </ligand>
</feature>
<dbReference type="PANTHER" id="PTHR11085">
    <property type="entry name" value="NAD-DEPENDENT PROTEIN DEACYLASE SIRTUIN-5, MITOCHONDRIAL-RELATED"/>
    <property type="match status" value="1"/>
</dbReference>
<dbReference type="InterPro" id="IPR050134">
    <property type="entry name" value="NAD-dep_sirtuin_deacylases"/>
</dbReference>
<evidence type="ECO:0000259" key="5">
    <source>
        <dbReference type="PROSITE" id="PS50305"/>
    </source>
</evidence>
<keyword evidence="3" id="KW-0520">NAD</keyword>
<dbReference type="NCBIfam" id="NF001753">
    <property type="entry name" value="PRK00481.1-3"/>
    <property type="match status" value="1"/>
</dbReference>
<dbReference type="Gene3D" id="3.40.50.1220">
    <property type="entry name" value="TPP-binding domain"/>
    <property type="match status" value="1"/>
</dbReference>
<keyword evidence="4" id="KW-0862">Zinc</keyword>
<feature type="binding site" evidence="4">
    <location>
        <position position="150"/>
    </location>
    <ligand>
        <name>Zn(2+)</name>
        <dbReference type="ChEBI" id="CHEBI:29105"/>
    </ligand>
</feature>
<evidence type="ECO:0000256" key="2">
    <source>
        <dbReference type="ARBA" id="ARBA00022679"/>
    </source>
</evidence>
<feature type="active site" description="Proton acceptor" evidence="4">
    <location>
        <position position="124"/>
    </location>
</feature>
<dbReference type="InterPro" id="IPR029035">
    <property type="entry name" value="DHS-like_NAD/FAD-binding_dom"/>
</dbReference>
<evidence type="ECO:0000313" key="7">
    <source>
        <dbReference type="Proteomes" id="UP000018890"/>
    </source>
</evidence>
<dbReference type="RefSeq" id="WP_034745042.1">
    <property type="nucleotide sequence ID" value="NZ_BAUT01000016.1"/>
</dbReference>
<proteinExistence type="predicted"/>
<dbReference type="PROSITE" id="PS50305">
    <property type="entry name" value="SIRTUIN"/>
    <property type="match status" value="1"/>
</dbReference>
<comment type="caution">
    <text evidence="6">The sequence shown here is derived from an EMBL/GenBank/DDBJ whole genome shotgun (WGS) entry which is preliminary data.</text>
</comment>
<dbReference type="Proteomes" id="UP000018890">
    <property type="component" value="Unassembled WGS sequence"/>
</dbReference>
<dbReference type="GO" id="GO:0046872">
    <property type="term" value="F:metal ion binding"/>
    <property type="evidence" value="ECO:0007669"/>
    <property type="project" value="UniProtKB-KW"/>
</dbReference>
<gene>
    <name evidence="6" type="ORF">JCM9140_1971</name>
</gene>
<dbReference type="Gene3D" id="3.30.1600.10">
    <property type="entry name" value="SIR2/SIRT2 'Small Domain"/>
    <property type="match status" value="1"/>
</dbReference>
<evidence type="ECO:0000256" key="3">
    <source>
        <dbReference type="ARBA" id="ARBA00023027"/>
    </source>
</evidence>
<dbReference type="SUPFAM" id="SSF52467">
    <property type="entry name" value="DHS-like NAD/FAD-binding domain"/>
    <property type="match status" value="1"/>
</dbReference>
<dbReference type="EC" id="2.3.1.286" evidence="1"/>
<dbReference type="STRING" id="1236970.JCM9140_1971"/>
<dbReference type="GO" id="GO:0017136">
    <property type="term" value="F:histone deacetylase activity, NAD-dependent"/>
    <property type="evidence" value="ECO:0007669"/>
    <property type="project" value="TreeGrafter"/>
</dbReference>
<reference evidence="6" key="1">
    <citation type="journal article" date="2014" name="Genome Announc.">
        <title>Draft Genome Sequences of Three Alkaliphilic Bacillus Strains, Bacillus wakoensis JCM 9140T, Bacillus akibai JCM 9157T, and Bacillus hemicellulosilyticus JCM 9152T.</title>
        <authorList>
            <person name="Yuki M."/>
            <person name="Oshima K."/>
            <person name="Suda W."/>
            <person name="Oshida Y."/>
            <person name="Kitamura K."/>
            <person name="Iida T."/>
            <person name="Hattori M."/>
            <person name="Ohkuma M."/>
        </authorList>
    </citation>
    <scope>NUCLEOTIDE SEQUENCE [LARGE SCALE GENOMIC DNA]</scope>
    <source>
        <strain evidence="6">JCM 9140</strain>
    </source>
</reference>
<name>W4Q2L5_9BACI</name>
<evidence type="ECO:0000313" key="6">
    <source>
        <dbReference type="EMBL" id="GAE25948.1"/>
    </source>
</evidence>
<keyword evidence="7" id="KW-1185">Reference proteome</keyword>
<accession>W4Q2L5</accession>
<feature type="binding site" evidence="4">
    <location>
        <position position="135"/>
    </location>
    <ligand>
        <name>Zn(2+)</name>
        <dbReference type="ChEBI" id="CHEBI:29105"/>
    </ligand>
</feature>
<sequence>MTKPSESGKIKELSQLLKESKNTFVLTGAGMSTESGIPDFRSPSGWWKNIDPLTVATVEALENQYELFHEFYCCRVKALASCKPHEGHFVLAHWQEKGLLQRVATQNVDGFHAEAGNMNVDELHGSIRTYRCHSCATEATKDQFFAKESCEFCGGNFRPNVVLFGEMLPESAWNHALSNIKRADLVIVIGTSLQVYPVSQLPTMTHGKTVYINQDVSEHQLFFDLSIEGSAKETLVGVNKLV</sequence>
<evidence type="ECO:0000256" key="4">
    <source>
        <dbReference type="PROSITE-ProRule" id="PRU00236"/>
    </source>
</evidence>
<protein>
    <recommendedName>
        <fullName evidence="1">protein acetyllysine N-acetyltransferase</fullName>
        <ecNumber evidence="1">2.3.1.286</ecNumber>
    </recommendedName>
</protein>
<keyword evidence="2" id="KW-0808">Transferase</keyword>